<dbReference type="Proteomes" id="UP000623467">
    <property type="component" value="Unassembled WGS sequence"/>
</dbReference>
<reference evidence="1" key="1">
    <citation type="submission" date="2020-05" db="EMBL/GenBank/DDBJ databases">
        <title>Mycena genomes resolve the evolution of fungal bioluminescence.</title>
        <authorList>
            <person name="Tsai I.J."/>
        </authorList>
    </citation>
    <scope>NUCLEOTIDE SEQUENCE</scope>
    <source>
        <strain evidence="1">160909Yilan</strain>
    </source>
</reference>
<evidence type="ECO:0000313" key="1">
    <source>
        <dbReference type="EMBL" id="KAF7353333.1"/>
    </source>
</evidence>
<protein>
    <submittedName>
        <fullName evidence="1">Uncharacterized protein</fullName>
    </submittedName>
</protein>
<dbReference type="EMBL" id="JACAZH010000012">
    <property type="protein sequence ID" value="KAF7353333.1"/>
    <property type="molecule type" value="Genomic_DNA"/>
</dbReference>
<evidence type="ECO:0000313" key="2">
    <source>
        <dbReference type="Proteomes" id="UP000623467"/>
    </source>
</evidence>
<sequence>MDFQAYSEPEFTAVRATSSAESTAYPGAFLPHASRFEIHGGVFTNNIHNYPGFGPSERTSDIPCLSPDFGRSFWET</sequence>
<proteinExistence type="predicted"/>
<accession>A0A8H6Y4W5</accession>
<keyword evidence="2" id="KW-1185">Reference proteome</keyword>
<gene>
    <name evidence="1" type="ORF">MSAN_01521500</name>
</gene>
<comment type="caution">
    <text evidence="1">The sequence shown here is derived from an EMBL/GenBank/DDBJ whole genome shotgun (WGS) entry which is preliminary data.</text>
</comment>
<dbReference type="AlphaFoldDB" id="A0A8H6Y4W5"/>
<name>A0A8H6Y4W5_9AGAR</name>
<organism evidence="1 2">
    <name type="scientific">Mycena sanguinolenta</name>
    <dbReference type="NCBI Taxonomy" id="230812"/>
    <lineage>
        <taxon>Eukaryota</taxon>
        <taxon>Fungi</taxon>
        <taxon>Dikarya</taxon>
        <taxon>Basidiomycota</taxon>
        <taxon>Agaricomycotina</taxon>
        <taxon>Agaricomycetes</taxon>
        <taxon>Agaricomycetidae</taxon>
        <taxon>Agaricales</taxon>
        <taxon>Marasmiineae</taxon>
        <taxon>Mycenaceae</taxon>
        <taxon>Mycena</taxon>
    </lineage>
</organism>
<dbReference type="OrthoDB" id="10548420at2759"/>